<reference evidence="2 3" key="1">
    <citation type="journal article" date="2015" name="Mol. Plant Microbe Interact.">
        <title>Genome, transcriptome, and functional analyses of Penicillium expansum provide new insights into secondary metabolism and pathogenicity.</title>
        <authorList>
            <person name="Ballester A.R."/>
            <person name="Marcet-Houben M."/>
            <person name="Levin E."/>
            <person name="Sela N."/>
            <person name="Selma-Lazaro C."/>
            <person name="Carmona L."/>
            <person name="Wisniewski M."/>
            <person name="Droby S."/>
            <person name="Gonzalez-Candelas L."/>
            <person name="Gabaldon T."/>
        </authorList>
    </citation>
    <scope>NUCLEOTIDE SEQUENCE [LARGE SCALE GENOMIC DNA]</scope>
    <source>
        <strain evidence="2 3">MD-8</strain>
    </source>
</reference>
<feature type="compositionally biased region" description="Acidic residues" evidence="1">
    <location>
        <begin position="95"/>
        <end position="114"/>
    </location>
</feature>
<evidence type="ECO:0000313" key="3">
    <source>
        <dbReference type="Proteomes" id="UP000030143"/>
    </source>
</evidence>
<comment type="caution">
    <text evidence="2">The sequence shown here is derived from an EMBL/GenBank/DDBJ whole genome shotgun (WGS) entry which is preliminary data.</text>
</comment>
<accession>A0A0A2JFQ3</accession>
<evidence type="ECO:0000256" key="1">
    <source>
        <dbReference type="SAM" id="MobiDB-lite"/>
    </source>
</evidence>
<dbReference type="EMBL" id="JQFZ01000230">
    <property type="protein sequence ID" value="KGO54222.1"/>
    <property type="molecule type" value="Genomic_DNA"/>
</dbReference>
<proteinExistence type="predicted"/>
<feature type="region of interest" description="Disordered" evidence="1">
    <location>
        <begin position="167"/>
        <end position="220"/>
    </location>
</feature>
<protein>
    <submittedName>
        <fullName evidence="2">Uncharacterized protein</fullName>
    </submittedName>
</protein>
<keyword evidence="3" id="KW-1185">Reference proteome</keyword>
<dbReference type="HOGENOM" id="CLU_1256417_0_0_1"/>
<dbReference type="VEuPathDB" id="FungiDB:PEXP_109730"/>
<feature type="compositionally biased region" description="Polar residues" evidence="1">
    <location>
        <begin position="178"/>
        <end position="208"/>
    </location>
</feature>
<feature type="compositionally biased region" description="Basic residues" evidence="1">
    <location>
        <begin position="31"/>
        <end position="56"/>
    </location>
</feature>
<dbReference type="Proteomes" id="UP000030143">
    <property type="component" value="Unassembled WGS sequence"/>
</dbReference>
<name>A0A0A2JFQ3_PENEN</name>
<dbReference type="RefSeq" id="XP_016596695.1">
    <property type="nucleotide sequence ID" value="XM_016741201.1"/>
</dbReference>
<organism evidence="2 3">
    <name type="scientific">Penicillium expansum</name>
    <name type="common">Blue mold rot fungus</name>
    <dbReference type="NCBI Taxonomy" id="27334"/>
    <lineage>
        <taxon>Eukaryota</taxon>
        <taxon>Fungi</taxon>
        <taxon>Dikarya</taxon>
        <taxon>Ascomycota</taxon>
        <taxon>Pezizomycotina</taxon>
        <taxon>Eurotiomycetes</taxon>
        <taxon>Eurotiomycetidae</taxon>
        <taxon>Eurotiales</taxon>
        <taxon>Aspergillaceae</taxon>
        <taxon>Penicillium</taxon>
    </lineage>
</organism>
<gene>
    <name evidence="2" type="ORF">PEX2_039260</name>
</gene>
<dbReference type="AlphaFoldDB" id="A0A0A2JFQ3"/>
<feature type="region of interest" description="Disordered" evidence="1">
    <location>
        <begin position="86"/>
        <end position="127"/>
    </location>
</feature>
<dbReference type="GeneID" id="27676620"/>
<feature type="region of interest" description="Disordered" evidence="1">
    <location>
        <begin position="29"/>
        <end position="56"/>
    </location>
</feature>
<sequence length="220" mass="23642">MDTNGGADMDKGYRFPGVLCHEESGEIDRHSSRHHDLHHQKNLSKTVKQRRRRTTRRISTAAVTNTLSVEEGCEIGDNTMSTVLGPDTGGGMDENGVEENGVEENGVEENEEEVEKPVESPASPGEKGTLLGASAVLFVPDFMMKPGLLGQFHWVDSIATGIEQEDTTATAGEGGTQSQRTTPQNQATQDTDMLGDQESTTHGITSGSAPLGHNFTHPID</sequence>
<evidence type="ECO:0000313" key="2">
    <source>
        <dbReference type="EMBL" id="KGO54222.1"/>
    </source>
</evidence>